<evidence type="ECO:0000313" key="3">
    <source>
        <dbReference type="Proteomes" id="UP001432027"/>
    </source>
</evidence>
<evidence type="ECO:0000313" key="2">
    <source>
        <dbReference type="EMBL" id="GMT08370.1"/>
    </source>
</evidence>
<dbReference type="AlphaFoldDB" id="A0AAV5URE3"/>
<feature type="region of interest" description="Disordered" evidence="1">
    <location>
        <begin position="1"/>
        <end position="59"/>
    </location>
</feature>
<keyword evidence="3" id="KW-1185">Reference proteome</keyword>
<gene>
    <name evidence="2" type="ORF">PENTCL1PPCAC_30544</name>
</gene>
<comment type="caution">
    <text evidence="2">The sequence shown here is derived from an EMBL/GenBank/DDBJ whole genome shotgun (WGS) entry which is preliminary data.</text>
</comment>
<feature type="non-terminal residue" evidence="2">
    <location>
        <position position="111"/>
    </location>
</feature>
<evidence type="ECO:0000256" key="1">
    <source>
        <dbReference type="SAM" id="MobiDB-lite"/>
    </source>
</evidence>
<accession>A0AAV5URE3</accession>
<protein>
    <submittedName>
        <fullName evidence="2">Uncharacterized protein</fullName>
    </submittedName>
</protein>
<reference evidence="2" key="1">
    <citation type="submission" date="2023-10" db="EMBL/GenBank/DDBJ databases">
        <title>Genome assembly of Pristionchus species.</title>
        <authorList>
            <person name="Yoshida K."/>
            <person name="Sommer R.J."/>
        </authorList>
    </citation>
    <scope>NUCLEOTIDE SEQUENCE</scope>
    <source>
        <strain evidence="2">RS0144</strain>
    </source>
</reference>
<dbReference type="Proteomes" id="UP001432027">
    <property type="component" value="Unassembled WGS sequence"/>
</dbReference>
<dbReference type="EMBL" id="BTSX01000066">
    <property type="protein sequence ID" value="GMT08370.1"/>
    <property type="molecule type" value="Genomic_DNA"/>
</dbReference>
<feature type="non-terminal residue" evidence="2">
    <location>
        <position position="1"/>
    </location>
</feature>
<sequence length="111" mass="12146">QVQDRLGDLPSTAFHIPSIPSTPAGPQSAEEKRRDIPRSAPIPPSRRRRHPKEAGETRDLAPSVLGCPLFLMSTSTFQASLPDHPIRLSCRLISSGNLDVMSLIMSFSCQL</sequence>
<proteinExistence type="predicted"/>
<organism evidence="2 3">
    <name type="scientific">Pristionchus entomophagus</name>
    <dbReference type="NCBI Taxonomy" id="358040"/>
    <lineage>
        <taxon>Eukaryota</taxon>
        <taxon>Metazoa</taxon>
        <taxon>Ecdysozoa</taxon>
        <taxon>Nematoda</taxon>
        <taxon>Chromadorea</taxon>
        <taxon>Rhabditida</taxon>
        <taxon>Rhabditina</taxon>
        <taxon>Diplogasteromorpha</taxon>
        <taxon>Diplogasteroidea</taxon>
        <taxon>Neodiplogasteridae</taxon>
        <taxon>Pristionchus</taxon>
    </lineage>
</organism>
<name>A0AAV5URE3_9BILA</name>